<dbReference type="InterPro" id="IPR036770">
    <property type="entry name" value="Ankyrin_rpt-contain_sf"/>
</dbReference>
<keyword evidence="3" id="KW-1185">Reference proteome</keyword>
<dbReference type="EMBL" id="CAKKNE010000005">
    <property type="protein sequence ID" value="CAH0377899.1"/>
    <property type="molecule type" value="Genomic_DNA"/>
</dbReference>
<organism evidence="2 3">
    <name type="scientific">Pelagomonas calceolata</name>
    <dbReference type="NCBI Taxonomy" id="35677"/>
    <lineage>
        <taxon>Eukaryota</taxon>
        <taxon>Sar</taxon>
        <taxon>Stramenopiles</taxon>
        <taxon>Ochrophyta</taxon>
        <taxon>Pelagophyceae</taxon>
        <taxon>Pelagomonadales</taxon>
        <taxon>Pelagomonadaceae</taxon>
        <taxon>Pelagomonas</taxon>
    </lineage>
</organism>
<sequence length="421" mass="45467">MANSYQQRVLRRQLSAADYLGSRGADGIDALRRLVAETEASDGEALVALPRNWQCAIPLKGACMNGHVRTLAYLVDACRADVDLVDEETGDTAAHVAVSWGRLDAVAWLLVPVGARHDVRDRAGLTLAGAARRRLELLDRGDIDAERLRARGMDIDALRDEGAQLAKLLGAVERAGGWSAFAAKFPQRPRVRRAAPWLGAASDRAALAVCFANAVRAKDVVKVVEVKTTAAQQRKRANALSKRIAAAEYAAATAAKASIRADDPPLEVALLNAGLTSSAPGEHNLVDPVFPRALRWLNATTVDDVRSLEREEVSQVDGPSSADRRKLWLFCVAQREALETAVTEATKTAVAEVRELEAVKRAASRPVDPRAAIAFRVPEACFVRIARFLYHAPRPPPTPPPLDAEILGLLEGFVRRPPPPG</sequence>
<dbReference type="SUPFAM" id="SSF48403">
    <property type="entry name" value="Ankyrin repeat"/>
    <property type="match status" value="1"/>
</dbReference>
<protein>
    <submittedName>
        <fullName evidence="2">Uncharacterized protein</fullName>
    </submittedName>
</protein>
<dbReference type="PROSITE" id="PS50088">
    <property type="entry name" value="ANK_REPEAT"/>
    <property type="match status" value="1"/>
</dbReference>
<name>A0A8J2SV75_9STRA</name>
<gene>
    <name evidence="2" type="ORF">PECAL_5P24210</name>
</gene>
<dbReference type="Gene3D" id="1.25.40.20">
    <property type="entry name" value="Ankyrin repeat-containing domain"/>
    <property type="match status" value="1"/>
</dbReference>
<dbReference type="Pfam" id="PF13637">
    <property type="entry name" value="Ank_4"/>
    <property type="match status" value="1"/>
</dbReference>
<reference evidence="2" key="1">
    <citation type="submission" date="2021-11" db="EMBL/GenBank/DDBJ databases">
        <authorList>
            <consortium name="Genoscope - CEA"/>
            <person name="William W."/>
        </authorList>
    </citation>
    <scope>NUCLEOTIDE SEQUENCE</scope>
</reference>
<accession>A0A8J2SV75</accession>
<dbReference type="InterPro" id="IPR002110">
    <property type="entry name" value="Ankyrin_rpt"/>
</dbReference>
<dbReference type="AlphaFoldDB" id="A0A8J2SV75"/>
<evidence type="ECO:0000313" key="2">
    <source>
        <dbReference type="EMBL" id="CAH0377899.1"/>
    </source>
</evidence>
<feature type="repeat" description="ANK" evidence="1">
    <location>
        <begin position="89"/>
        <end position="122"/>
    </location>
</feature>
<evidence type="ECO:0000256" key="1">
    <source>
        <dbReference type="PROSITE-ProRule" id="PRU00023"/>
    </source>
</evidence>
<comment type="caution">
    <text evidence="2">The sequence shown here is derived from an EMBL/GenBank/DDBJ whole genome shotgun (WGS) entry which is preliminary data.</text>
</comment>
<dbReference type="Proteomes" id="UP000789595">
    <property type="component" value="Unassembled WGS sequence"/>
</dbReference>
<keyword evidence="1" id="KW-0040">ANK repeat</keyword>
<evidence type="ECO:0000313" key="3">
    <source>
        <dbReference type="Proteomes" id="UP000789595"/>
    </source>
</evidence>
<proteinExistence type="predicted"/>